<dbReference type="CDD" id="cd02976">
    <property type="entry name" value="NrdH"/>
    <property type="match status" value="1"/>
</dbReference>
<evidence type="ECO:0000313" key="3">
    <source>
        <dbReference type="Proteomes" id="UP000448575"/>
    </source>
</evidence>
<keyword evidence="3" id="KW-1185">Reference proteome</keyword>
<dbReference type="Pfam" id="PF00462">
    <property type="entry name" value="Glutaredoxin"/>
    <property type="match status" value="1"/>
</dbReference>
<dbReference type="PANTHER" id="PTHR34386:SF1">
    <property type="entry name" value="GLUTAREDOXIN-LIKE PROTEIN NRDH"/>
    <property type="match status" value="1"/>
</dbReference>
<reference evidence="2 3" key="1">
    <citation type="submission" date="2019-12" db="EMBL/GenBank/DDBJ databases">
        <title>Novel species isolated from a subtropical stream in China.</title>
        <authorList>
            <person name="Lu H."/>
        </authorList>
    </citation>
    <scope>NUCLEOTIDE SEQUENCE [LARGE SCALE GENOMIC DNA]</scope>
    <source>
        <strain evidence="2 3">DS3</strain>
    </source>
</reference>
<proteinExistence type="predicted"/>
<accession>A0A6N9HLH4</accession>
<dbReference type="AlphaFoldDB" id="A0A6N9HLH4"/>
<dbReference type="EMBL" id="WWCJ01000010">
    <property type="protein sequence ID" value="MYN03535.1"/>
    <property type="molecule type" value="Genomic_DNA"/>
</dbReference>
<feature type="domain" description="Glutaredoxin" evidence="1">
    <location>
        <begin position="52"/>
        <end position="110"/>
    </location>
</feature>
<protein>
    <submittedName>
        <fullName evidence="2">Glutaredoxin family protein</fullName>
    </submittedName>
</protein>
<dbReference type="Gene3D" id="3.40.30.10">
    <property type="entry name" value="Glutaredoxin"/>
    <property type="match status" value="1"/>
</dbReference>
<dbReference type="GO" id="GO:0045454">
    <property type="term" value="P:cell redox homeostasis"/>
    <property type="evidence" value="ECO:0007669"/>
    <property type="project" value="TreeGrafter"/>
</dbReference>
<dbReference type="GO" id="GO:0009055">
    <property type="term" value="F:electron transfer activity"/>
    <property type="evidence" value="ECO:0007669"/>
    <property type="project" value="TreeGrafter"/>
</dbReference>
<gene>
    <name evidence="2" type="ORF">GTP41_15670</name>
</gene>
<sequence length="127" mass="13982">MIKHVKTLGMYALILAAGLGVGVGVAKVPAMFKKDYVQGDYSAYYTQHKSKVVLYGTETCPFCAKAREYFKQNKIAYVDLDVSKPGPAQQEFKNFGGSGVPMLLIGDRRINGFIPKVIEEALKTQTN</sequence>
<dbReference type="PROSITE" id="PS51354">
    <property type="entry name" value="GLUTAREDOXIN_2"/>
    <property type="match status" value="1"/>
</dbReference>
<name>A0A6N9HLH4_9BURK</name>
<dbReference type="InterPro" id="IPR036249">
    <property type="entry name" value="Thioredoxin-like_sf"/>
</dbReference>
<evidence type="ECO:0000259" key="1">
    <source>
        <dbReference type="Pfam" id="PF00462"/>
    </source>
</evidence>
<dbReference type="SUPFAM" id="SSF52833">
    <property type="entry name" value="Thioredoxin-like"/>
    <property type="match status" value="1"/>
</dbReference>
<dbReference type="InterPro" id="IPR051548">
    <property type="entry name" value="Grx-like_ET"/>
</dbReference>
<dbReference type="InterPro" id="IPR002109">
    <property type="entry name" value="Glutaredoxin"/>
</dbReference>
<evidence type="ECO:0000313" key="2">
    <source>
        <dbReference type="EMBL" id="MYN03535.1"/>
    </source>
</evidence>
<organism evidence="2 3">
    <name type="scientific">Pseudoduganella guangdongensis</name>
    <dbReference type="NCBI Taxonomy" id="2692179"/>
    <lineage>
        <taxon>Bacteria</taxon>
        <taxon>Pseudomonadati</taxon>
        <taxon>Pseudomonadota</taxon>
        <taxon>Betaproteobacteria</taxon>
        <taxon>Burkholderiales</taxon>
        <taxon>Oxalobacteraceae</taxon>
        <taxon>Telluria group</taxon>
        <taxon>Pseudoduganella</taxon>
    </lineage>
</organism>
<dbReference type="Proteomes" id="UP000448575">
    <property type="component" value="Unassembled WGS sequence"/>
</dbReference>
<comment type="caution">
    <text evidence="2">The sequence shown here is derived from an EMBL/GenBank/DDBJ whole genome shotgun (WGS) entry which is preliminary data.</text>
</comment>
<dbReference type="PANTHER" id="PTHR34386">
    <property type="entry name" value="GLUTAREDOXIN"/>
    <property type="match status" value="1"/>
</dbReference>